<sequence length="73" mass="8560">MVTDRFVPQNIFYFQNFQLITKSFSSRTCVLMCHWPFYSFCSVRSIKSSSAFFQSLLKFASISLNMYLAGFNE</sequence>
<proteinExistence type="predicted"/>
<organism evidence="1 2">
    <name type="scientific">Haemonchus contortus</name>
    <name type="common">Barber pole worm</name>
    <dbReference type="NCBI Taxonomy" id="6289"/>
    <lineage>
        <taxon>Eukaryota</taxon>
        <taxon>Metazoa</taxon>
        <taxon>Ecdysozoa</taxon>
        <taxon>Nematoda</taxon>
        <taxon>Chromadorea</taxon>
        <taxon>Rhabditida</taxon>
        <taxon>Rhabditina</taxon>
        <taxon>Rhabditomorpha</taxon>
        <taxon>Strongyloidea</taxon>
        <taxon>Trichostrongylidae</taxon>
        <taxon>Haemonchus</taxon>
    </lineage>
</organism>
<accession>A0A7I4Z8A6</accession>
<dbReference type="AlphaFoldDB" id="A0A7I4Z8A6"/>
<dbReference type="Proteomes" id="UP000025227">
    <property type="component" value="Unplaced"/>
</dbReference>
<protein>
    <submittedName>
        <fullName evidence="2">Ovule protein</fullName>
    </submittedName>
</protein>
<evidence type="ECO:0000313" key="2">
    <source>
        <dbReference type="WBParaSite" id="HCON_00190160-00001"/>
    </source>
</evidence>
<name>A0A7I4Z8A6_HAECO</name>
<reference evidence="2" key="1">
    <citation type="submission" date="2020-12" db="UniProtKB">
        <authorList>
            <consortium name="WormBaseParasite"/>
        </authorList>
    </citation>
    <scope>IDENTIFICATION</scope>
    <source>
        <strain evidence="2">MHco3</strain>
    </source>
</reference>
<dbReference type="WBParaSite" id="HCON_00190160-00001">
    <property type="protein sequence ID" value="HCON_00190160-00001"/>
    <property type="gene ID" value="HCON_00190160"/>
</dbReference>
<evidence type="ECO:0000313" key="1">
    <source>
        <dbReference type="Proteomes" id="UP000025227"/>
    </source>
</evidence>
<keyword evidence="1" id="KW-1185">Reference proteome</keyword>